<evidence type="ECO:0000313" key="3">
    <source>
        <dbReference type="Proteomes" id="UP001164746"/>
    </source>
</evidence>
<dbReference type="EMBL" id="CP111017">
    <property type="protein sequence ID" value="WAR09288.1"/>
    <property type="molecule type" value="Genomic_DNA"/>
</dbReference>
<protein>
    <submittedName>
        <fullName evidence="2">Uncharacterized protein</fullName>
    </submittedName>
</protein>
<feature type="region of interest" description="Disordered" evidence="1">
    <location>
        <begin position="220"/>
        <end position="249"/>
    </location>
</feature>
<feature type="compositionally biased region" description="Polar residues" evidence="1">
    <location>
        <begin position="304"/>
        <end position="313"/>
    </location>
</feature>
<sequence length="362" mass="40759">MDARQLADRESNDRLSYSPLITRRPATSFVSRQAFSPAPRIHSAQSRVAMTATPRTQVSMAGFYDWSTEEFEDSTMPTFYQKIAVNHKGKMNKANKAWCADGIHLNPGRMFIRDKANLTKGEREIIAGICKNRGDTKTNFVAHVKSHKDAWLVGRQAQRGKPGHNSDSDKCSIKIPENLFSRIEPPAVHSDRSYFCDKCKEDCTLTDHCRRHKYDVKNDVIGRKAPPTSPELSPATERRIPKNPKTNEGAVFVESGKTFYDVNEGAKKKKVYVDVFLPKFPTQGLQEEAISLTLPDNDRESARSSKINSNSQPKLFKISERSPEHTDEGYSSQERSPSNTKQMPYRALLSRSSGKPESGCDE</sequence>
<dbReference type="Proteomes" id="UP001164746">
    <property type="component" value="Chromosome 6"/>
</dbReference>
<evidence type="ECO:0000313" key="2">
    <source>
        <dbReference type="EMBL" id="WAR09288.1"/>
    </source>
</evidence>
<proteinExistence type="predicted"/>
<name>A0ABY7EH09_MYAAR</name>
<gene>
    <name evidence="2" type="ORF">MAR_019246</name>
</gene>
<organism evidence="2 3">
    <name type="scientific">Mya arenaria</name>
    <name type="common">Soft-shell clam</name>
    <dbReference type="NCBI Taxonomy" id="6604"/>
    <lineage>
        <taxon>Eukaryota</taxon>
        <taxon>Metazoa</taxon>
        <taxon>Spiralia</taxon>
        <taxon>Lophotrochozoa</taxon>
        <taxon>Mollusca</taxon>
        <taxon>Bivalvia</taxon>
        <taxon>Autobranchia</taxon>
        <taxon>Heteroconchia</taxon>
        <taxon>Euheterodonta</taxon>
        <taxon>Imparidentia</taxon>
        <taxon>Neoheterodontei</taxon>
        <taxon>Myida</taxon>
        <taxon>Myoidea</taxon>
        <taxon>Myidae</taxon>
        <taxon>Mya</taxon>
    </lineage>
</organism>
<feature type="region of interest" description="Disordered" evidence="1">
    <location>
        <begin position="292"/>
        <end position="362"/>
    </location>
</feature>
<accession>A0ABY7EH09</accession>
<reference evidence="2" key="1">
    <citation type="submission" date="2022-11" db="EMBL/GenBank/DDBJ databases">
        <title>Centuries of genome instability and evolution in soft-shell clam transmissible cancer (bioRxiv).</title>
        <authorList>
            <person name="Hart S.F.M."/>
            <person name="Yonemitsu M.A."/>
            <person name="Giersch R.M."/>
            <person name="Beal B.F."/>
            <person name="Arriagada G."/>
            <person name="Davis B.W."/>
            <person name="Ostrander E.A."/>
            <person name="Goff S.P."/>
            <person name="Metzger M.J."/>
        </authorList>
    </citation>
    <scope>NUCLEOTIDE SEQUENCE</scope>
    <source>
        <strain evidence="2">MELC-2E11</strain>
        <tissue evidence="2">Siphon/mantle</tissue>
    </source>
</reference>
<keyword evidence="3" id="KW-1185">Reference proteome</keyword>
<evidence type="ECO:0000256" key="1">
    <source>
        <dbReference type="SAM" id="MobiDB-lite"/>
    </source>
</evidence>
<feature type="compositionally biased region" description="Basic and acidic residues" evidence="1">
    <location>
        <begin position="317"/>
        <end position="328"/>
    </location>
</feature>
<feature type="compositionally biased region" description="Polar residues" evidence="1">
    <location>
        <begin position="329"/>
        <end position="342"/>
    </location>
</feature>